<gene>
    <name evidence="1" type="ORF">BofuT4_P074700.1</name>
</gene>
<sequence>MSSYVVGCFKGIRHPTKQPEYIRIRFYNTNNSTSERIESSQEFRDICQCIPDSDLNRNRTHIVTSSSGEYFFILKVHLQDILRLRGTQHRFELCTKFVEIWTGRNFENMGIAITELEGMVNACIVNGSLFPKEPLQWR</sequence>
<name>G2XP62_BOTF4</name>
<accession>G2XP62</accession>
<evidence type="ECO:0000313" key="1">
    <source>
        <dbReference type="EMBL" id="CCD42668.1"/>
    </source>
</evidence>
<dbReference type="AlphaFoldDB" id="G2XP62"/>
<evidence type="ECO:0000313" key="2">
    <source>
        <dbReference type="Proteomes" id="UP000008177"/>
    </source>
</evidence>
<dbReference type="HOGENOM" id="CLU_1854940_0_0_1"/>
<protein>
    <submittedName>
        <fullName evidence="1">Uncharacterized protein</fullName>
    </submittedName>
</protein>
<dbReference type="InParanoid" id="G2XP62"/>
<organism evidence="1 2">
    <name type="scientific">Botryotinia fuckeliana (strain T4)</name>
    <name type="common">Noble rot fungus</name>
    <name type="synonym">Botrytis cinerea</name>
    <dbReference type="NCBI Taxonomy" id="999810"/>
    <lineage>
        <taxon>Eukaryota</taxon>
        <taxon>Fungi</taxon>
        <taxon>Dikarya</taxon>
        <taxon>Ascomycota</taxon>
        <taxon>Pezizomycotina</taxon>
        <taxon>Leotiomycetes</taxon>
        <taxon>Helotiales</taxon>
        <taxon>Sclerotiniaceae</taxon>
        <taxon>Botrytis</taxon>
    </lineage>
</organism>
<dbReference type="Proteomes" id="UP000008177">
    <property type="component" value="Unplaced contigs"/>
</dbReference>
<reference evidence="2" key="1">
    <citation type="journal article" date="2011" name="PLoS Genet.">
        <title>Genomic analysis of the necrotrophic fungal pathogens Sclerotinia sclerotiorum and Botrytis cinerea.</title>
        <authorList>
            <person name="Amselem J."/>
            <person name="Cuomo C.A."/>
            <person name="van Kan J.A."/>
            <person name="Viaud M."/>
            <person name="Benito E.P."/>
            <person name="Couloux A."/>
            <person name="Coutinho P.M."/>
            <person name="de Vries R.P."/>
            <person name="Dyer P.S."/>
            <person name="Fillinger S."/>
            <person name="Fournier E."/>
            <person name="Gout L."/>
            <person name="Hahn M."/>
            <person name="Kohn L."/>
            <person name="Lapalu N."/>
            <person name="Plummer K.M."/>
            <person name="Pradier J.M."/>
            <person name="Quevillon E."/>
            <person name="Sharon A."/>
            <person name="Simon A."/>
            <person name="ten Have A."/>
            <person name="Tudzynski B."/>
            <person name="Tudzynski P."/>
            <person name="Wincker P."/>
            <person name="Andrew M."/>
            <person name="Anthouard V."/>
            <person name="Beever R.E."/>
            <person name="Beffa R."/>
            <person name="Benoit I."/>
            <person name="Bouzid O."/>
            <person name="Brault B."/>
            <person name="Chen Z."/>
            <person name="Choquer M."/>
            <person name="Collemare J."/>
            <person name="Cotton P."/>
            <person name="Danchin E.G."/>
            <person name="Da Silva C."/>
            <person name="Gautier A."/>
            <person name="Giraud C."/>
            <person name="Giraud T."/>
            <person name="Gonzalez C."/>
            <person name="Grossetete S."/>
            <person name="Guldener U."/>
            <person name="Henrissat B."/>
            <person name="Howlett B.J."/>
            <person name="Kodira C."/>
            <person name="Kretschmer M."/>
            <person name="Lappartient A."/>
            <person name="Leroch M."/>
            <person name="Levis C."/>
            <person name="Mauceli E."/>
            <person name="Neuveglise C."/>
            <person name="Oeser B."/>
            <person name="Pearson M."/>
            <person name="Poulain J."/>
            <person name="Poussereau N."/>
            <person name="Quesneville H."/>
            <person name="Rascle C."/>
            <person name="Schumacher J."/>
            <person name="Segurens B."/>
            <person name="Sexton A."/>
            <person name="Silva E."/>
            <person name="Sirven C."/>
            <person name="Soanes D.M."/>
            <person name="Talbot N.J."/>
            <person name="Templeton M."/>
            <person name="Yandava C."/>
            <person name="Yarden O."/>
            <person name="Zeng Q."/>
            <person name="Rollins J.A."/>
            <person name="Lebrun M.H."/>
            <person name="Dickman M."/>
        </authorList>
    </citation>
    <scope>NUCLEOTIDE SEQUENCE [LARGE SCALE GENOMIC DNA]</scope>
    <source>
        <strain evidence="2">T4</strain>
    </source>
</reference>
<dbReference type="EMBL" id="FQ790247">
    <property type="protein sequence ID" value="CCD42668.1"/>
    <property type="molecule type" value="Genomic_DNA"/>
</dbReference>
<proteinExistence type="predicted"/>